<evidence type="ECO:0000259" key="7">
    <source>
        <dbReference type="Pfam" id="PF13193"/>
    </source>
</evidence>
<reference evidence="8 9" key="1">
    <citation type="journal article" date="2010" name="J. Bacteriol.">
        <title>Genome sequences of Oceanicola granulosus HTCC2516(T) and Oceanicola batsensis HTCC2597(TDelta).</title>
        <authorList>
            <person name="Thrash J.C."/>
            <person name="Cho J.C."/>
            <person name="Vergin K.L."/>
            <person name="Giovannoni S.J."/>
        </authorList>
    </citation>
    <scope>NUCLEOTIDE SEQUENCE [LARGE SCALE GENOMIC DNA]</scope>
    <source>
        <strain evidence="9">ATCC BAA-863 / DSM 15984 / KCTC 12145 / HTCC2597</strain>
    </source>
</reference>
<dbReference type="PANTHER" id="PTHR43767:SF1">
    <property type="entry name" value="NONRIBOSOMAL PEPTIDE SYNTHASE PES1 (EUROFUNG)-RELATED"/>
    <property type="match status" value="1"/>
</dbReference>
<accession>A3U1D1</accession>
<dbReference type="Pfam" id="PF13193">
    <property type="entry name" value="AMP-binding_C"/>
    <property type="match status" value="1"/>
</dbReference>
<dbReference type="NCBIfam" id="NF004837">
    <property type="entry name" value="PRK06187.1"/>
    <property type="match status" value="1"/>
</dbReference>
<evidence type="ECO:0000256" key="5">
    <source>
        <dbReference type="ARBA" id="ARBA00067668"/>
    </source>
</evidence>
<evidence type="ECO:0000256" key="3">
    <source>
        <dbReference type="ARBA" id="ARBA00051915"/>
    </source>
</evidence>
<dbReference type="OrthoDB" id="9803968at2"/>
<dbReference type="Gene3D" id="3.30.300.30">
    <property type="match status" value="1"/>
</dbReference>
<comment type="similarity">
    <text evidence="1">Belongs to the ATP-dependent AMP-binding enzyme family.</text>
</comment>
<evidence type="ECO:0000256" key="4">
    <source>
        <dbReference type="ARBA" id="ARBA00066616"/>
    </source>
</evidence>
<evidence type="ECO:0000313" key="8">
    <source>
        <dbReference type="EMBL" id="EAQ02114.1"/>
    </source>
</evidence>
<dbReference type="PANTHER" id="PTHR43767">
    <property type="entry name" value="LONG-CHAIN-FATTY-ACID--COA LIGASE"/>
    <property type="match status" value="1"/>
</dbReference>
<dbReference type="EMBL" id="AAMO01000009">
    <property type="protein sequence ID" value="EAQ02114.1"/>
    <property type="molecule type" value="Genomic_DNA"/>
</dbReference>
<dbReference type="FunFam" id="3.30.300.30:FF:000008">
    <property type="entry name" value="2,3-dihydroxybenzoate-AMP ligase"/>
    <property type="match status" value="1"/>
</dbReference>
<feature type="domain" description="AMP-binding enzyme C-terminal" evidence="7">
    <location>
        <begin position="427"/>
        <end position="503"/>
    </location>
</feature>
<evidence type="ECO:0000256" key="1">
    <source>
        <dbReference type="ARBA" id="ARBA00006432"/>
    </source>
</evidence>
<dbReference type="SUPFAM" id="SSF56801">
    <property type="entry name" value="Acetyl-CoA synthetase-like"/>
    <property type="match status" value="1"/>
</dbReference>
<dbReference type="RefSeq" id="WP_009804112.1">
    <property type="nucleotide sequence ID" value="NZ_AAMO01000009.1"/>
</dbReference>
<dbReference type="AlphaFoldDB" id="A3U1D1"/>
<dbReference type="InterPro" id="IPR042099">
    <property type="entry name" value="ANL_N_sf"/>
</dbReference>
<dbReference type="STRING" id="252305.OB2597_20856"/>
<comment type="caution">
    <text evidence="8">The sequence shown here is derived from an EMBL/GenBank/DDBJ whole genome shotgun (WGS) entry which is preliminary data.</text>
</comment>
<dbReference type="HOGENOM" id="CLU_000022_59_7_5"/>
<dbReference type="InterPro" id="IPR020845">
    <property type="entry name" value="AMP-binding_CS"/>
</dbReference>
<gene>
    <name evidence="8" type="ORF">OB2597_20856</name>
</gene>
<dbReference type="InterPro" id="IPR000873">
    <property type="entry name" value="AMP-dep_synth/lig_dom"/>
</dbReference>
<dbReference type="InterPro" id="IPR025110">
    <property type="entry name" value="AMP-bd_C"/>
</dbReference>
<evidence type="ECO:0000259" key="6">
    <source>
        <dbReference type="Pfam" id="PF00501"/>
    </source>
</evidence>
<keyword evidence="9" id="KW-1185">Reference proteome</keyword>
<dbReference type="PROSITE" id="PS00455">
    <property type="entry name" value="AMP_BINDING"/>
    <property type="match status" value="1"/>
</dbReference>
<dbReference type="InterPro" id="IPR050237">
    <property type="entry name" value="ATP-dep_AMP-bd_enzyme"/>
</dbReference>
<proteinExistence type="inferred from homology"/>
<dbReference type="Proteomes" id="UP000004318">
    <property type="component" value="Unassembled WGS sequence"/>
</dbReference>
<evidence type="ECO:0000256" key="2">
    <source>
        <dbReference type="ARBA" id="ARBA00022598"/>
    </source>
</evidence>
<organism evidence="8 9">
    <name type="scientific">Pseudooceanicola batsensis (strain ATCC BAA-863 / DSM 15984 / KCTC 12145 / HTCC2597)</name>
    <name type="common">Oceanicola batsensis</name>
    <dbReference type="NCBI Taxonomy" id="252305"/>
    <lineage>
        <taxon>Bacteria</taxon>
        <taxon>Pseudomonadati</taxon>
        <taxon>Pseudomonadota</taxon>
        <taxon>Alphaproteobacteria</taxon>
        <taxon>Rhodobacterales</taxon>
        <taxon>Paracoccaceae</taxon>
        <taxon>Pseudooceanicola</taxon>
    </lineage>
</organism>
<dbReference type="Gene3D" id="3.40.50.12780">
    <property type="entry name" value="N-terminal domain of ligase-like"/>
    <property type="match status" value="1"/>
</dbReference>
<name>A3U1D1_PSEBH</name>
<sequence>MLLNQSFRRAAQVFGKRTATIDGAGIQTWSEVAGRVERLAGALAAQGVSEGDRVALLAHNSARFFEAVFSTLWIGAVSVPLNTRWSQAELAYGLEDSEPKVIFVDDEFLEVTLKLRDEVAPNLVVIRLTGEGSTGPAVHDLEALVAANDPAEPAYGPVQSLAMICYTGGTTGQSKGVMLSHLALWSSALGFGADVRDLVHESSTSLLVMPLFHVGGLLSLFAMTLGAGCCVFMRAFDPLEVMQTIESRGVTHLILVPTMIRMIIDRKDLEDYDLSSIKVLSYGASPMTEGQIAETLEKLPGVNLQQSYGQTELSPYISKLAMEQHVSDANGEARLTSVGHAGIMAEVIIADDDLREMPRREVGEILVRGPHTMTGYWRKPDETAATLVNGWVRTGDVGWMDEEGFIYIVDRKKDMIVTGGENVYSSEVENALSAHPAVAIAVVIGIPDDRWGEAVHAIIVCRDERTATEKELIEHCRSRIAGYKCPRSVEFRSDALPLSAAGKILKRDLRAPYWARS</sequence>
<feature type="domain" description="AMP-dependent synthetase/ligase" evidence="6">
    <location>
        <begin position="7"/>
        <end position="377"/>
    </location>
</feature>
<dbReference type="Pfam" id="PF00501">
    <property type="entry name" value="AMP-binding"/>
    <property type="match status" value="1"/>
</dbReference>
<evidence type="ECO:0000313" key="9">
    <source>
        <dbReference type="Proteomes" id="UP000004318"/>
    </source>
</evidence>
<keyword evidence="2" id="KW-0436">Ligase</keyword>
<dbReference type="EC" id="6.2.1.44" evidence="4"/>
<dbReference type="InterPro" id="IPR045851">
    <property type="entry name" value="AMP-bd_C_sf"/>
</dbReference>
<protein>
    <recommendedName>
        <fullName evidence="5">3-methylmercaptopropionyl-CoA ligase</fullName>
        <ecNumber evidence="4">6.2.1.44</ecNumber>
    </recommendedName>
</protein>
<dbReference type="GO" id="GO:0016878">
    <property type="term" value="F:acid-thiol ligase activity"/>
    <property type="evidence" value="ECO:0007669"/>
    <property type="project" value="UniProtKB-ARBA"/>
</dbReference>
<comment type="catalytic activity">
    <reaction evidence="3">
        <text>3-(methylsulfanyl)propanoate + ATP + CoA = 3-(methylsulfanyl)propanoyl-CoA + AMP + diphosphate</text>
        <dbReference type="Rhea" id="RHEA:43052"/>
        <dbReference type="ChEBI" id="CHEBI:30616"/>
        <dbReference type="ChEBI" id="CHEBI:33019"/>
        <dbReference type="ChEBI" id="CHEBI:49016"/>
        <dbReference type="ChEBI" id="CHEBI:57287"/>
        <dbReference type="ChEBI" id="CHEBI:82815"/>
        <dbReference type="ChEBI" id="CHEBI:456215"/>
        <dbReference type="EC" id="6.2.1.44"/>
    </reaction>
    <physiologicalReaction direction="left-to-right" evidence="3">
        <dbReference type="Rhea" id="RHEA:43053"/>
    </physiologicalReaction>
</comment>